<protein>
    <submittedName>
        <fullName evidence="2">Uncharacterized protein</fullName>
    </submittedName>
</protein>
<evidence type="ECO:0000313" key="2">
    <source>
        <dbReference type="EMBL" id="GBP11823.1"/>
    </source>
</evidence>
<proteinExistence type="predicted"/>
<evidence type="ECO:0000313" key="3">
    <source>
        <dbReference type="Proteomes" id="UP000299102"/>
    </source>
</evidence>
<dbReference type="AlphaFoldDB" id="A0A4C1TBC3"/>
<accession>A0A4C1TBC3</accession>
<dbReference type="Proteomes" id="UP000299102">
    <property type="component" value="Unassembled WGS sequence"/>
</dbReference>
<gene>
    <name evidence="2" type="ORF">EVAR_74475_1</name>
</gene>
<feature type="region of interest" description="Disordered" evidence="1">
    <location>
        <begin position="1"/>
        <end position="24"/>
    </location>
</feature>
<sequence>MAPWGRPGSREGVDTDFSSRQPRSAPRYRHLSLAIVYNWFNYLRRDDTNLTDHLTQGCPSTATIKDIGATQLMTGNCRRVT</sequence>
<dbReference type="EMBL" id="BGZK01000048">
    <property type="protein sequence ID" value="GBP11823.1"/>
    <property type="molecule type" value="Genomic_DNA"/>
</dbReference>
<organism evidence="2 3">
    <name type="scientific">Eumeta variegata</name>
    <name type="common">Bagworm moth</name>
    <name type="synonym">Eumeta japonica</name>
    <dbReference type="NCBI Taxonomy" id="151549"/>
    <lineage>
        <taxon>Eukaryota</taxon>
        <taxon>Metazoa</taxon>
        <taxon>Ecdysozoa</taxon>
        <taxon>Arthropoda</taxon>
        <taxon>Hexapoda</taxon>
        <taxon>Insecta</taxon>
        <taxon>Pterygota</taxon>
        <taxon>Neoptera</taxon>
        <taxon>Endopterygota</taxon>
        <taxon>Lepidoptera</taxon>
        <taxon>Glossata</taxon>
        <taxon>Ditrysia</taxon>
        <taxon>Tineoidea</taxon>
        <taxon>Psychidae</taxon>
        <taxon>Oiketicinae</taxon>
        <taxon>Eumeta</taxon>
    </lineage>
</organism>
<comment type="caution">
    <text evidence="2">The sequence shown here is derived from an EMBL/GenBank/DDBJ whole genome shotgun (WGS) entry which is preliminary data.</text>
</comment>
<evidence type="ECO:0000256" key="1">
    <source>
        <dbReference type="SAM" id="MobiDB-lite"/>
    </source>
</evidence>
<name>A0A4C1TBC3_EUMVA</name>
<reference evidence="2 3" key="1">
    <citation type="journal article" date="2019" name="Commun. Biol.">
        <title>The bagworm genome reveals a unique fibroin gene that provides high tensile strength.</title>
        <authorList>
            <person name="Kono N."/>
            <person name="Nakamura H."/>
            <person name="Ohtoshi R."/>
            <person name="Tomita M."/>
            <person name="Numata K."/>
            <person name="Arakawa K."/>
        </authorList>
    </citation>
    <scope>NUCLEOTIDE SEQUENCE [LARGE SCALE GENOMIC DNA]</scope>
</reference>
<keyword evidence="3" id="KW-1185">Reference proteome</keyword>